<comment type="caution">
    <text evidence="4">The sequence shown here is derived from an EMBL/GenBank/DDBJ whole genome shotgun (WGS) entry which is preliminary data.</text>
</comment>
<gene>
    <name evidence="4" type="ORF">Pla52o_49110</name>
</gene>
<evidence type="ECO:0000256" key="1">
    <source>
        <dbReference type="SAM" id="MobiDB-lite"/>
    </source>
</evidence>
<sequence length="221" mass="21589" precursor="true">MHIRLSIVVAILSLLAHPAFAQQPSIGAATGNAGSNGSANTGGATASNGGGGSNTASANAAEAFSGIQRGDTVGATGATGSGFNDLSGAGAGVQSGGGLGRFGGLGGFGAGGLGAGGLGALFGNANASSSTKSVIRTQLRSAIDVAPRSSAEIQQSAVTRMLTLPSQSQIPGVNVTVDNQTVILGGVVGSEKQRRMSELLMRLEPGVRNVENRIRVSSSAQ</sequence>
<feature type="signal peptide" evidence="2">
    <location>
        <begin position="1"/>
        <end position="21"/>
    </location>
</feature>
<dbReference type="OrthoDB" id="291345at2"/>
<feature type="domain" description="BON" evidence="3">
    <location>
        <begin position="150"/>
        <end position="218"/>
    </location>
</feature>
<dbReference type="InterPro" id="IPR007055">
    <property type="entry name" value="BON_dom"/>
</dbReference>
<feature type="compositionally biased region" description="Low complexity" evidence="1">
    <location>
        <begin position="32"/>
        <end position="47"/>
    </location>
</feature>
<reference evidence="4 5" key="1">
    <citation type="submission" date="2019-02" db="EMBL/GenBank/DDBJ databases">
        <title>Deep-cultivation of Planctomycetes and their phenomic and genomic characterization uncovers novel biology.</title>
        <authorList>
            <person name="Wiegand S."/>
            <person name="Jogler M."/>
            <person name="Boedeker C."/>
            <person name="Pinto D."/>
            <person name="Vollmers J."/>
            <person name="Rivas-Marin E."/>
            <person name="Kohn T."/>
            <person name="Peeters S.H."/>
            <person name="Heuer A."/>
            <person name="Rast P."/>
            <person name="Oberbeckmann S."/>
            <person name="Bunk B."/>
            <person name="Jeske O."/>
            <person name="Meyerdierks A."/>
            <person name="Storesund J.E."/>
            <person name="Kallscheuer N."/>
            <person name="Luecker S."/>
            <person name="Lage O.M."/>
            <person name="Pohl T."/>
            <person name="Merkel B.J."/>
            <person name="Hornburger P."/>
            <person name="Mueller R.-W."/>
            <person name="Bruemmer F."/>
            <person name="Labrenz M."/>
            <person name="Spormann A.M."/>
            <person name="Op Den Camp H."/>
            <person name="Overmann J."/>
            <person name="Amann R."/>
            <person name="Jetten M.S.M."/>
            <person name="Mascher T."/>
            <person name="Medema M.H."/>
            <person name="Devos D.P."/>
            <person name="Kaster A.-K."/>
            <person name="Ovreas L."/>
            <person name="Rohde M."/>
            <person name="Galperin M.Y."/>
            <person name="Jogler C."/>
        </authorList>
    </citation>
    <scope>NUCLEOTIDE SEQUENCE [LARGE SCALE GENOMIC DNA]</scope>
    <source>
        <strain evidence="4 5">Pla52o</strain>
    </source>
</reference>
<feature type="region of interest" description="Disordered" evidence="1">
    <location>
        <begin position="32"/>
        <end position="55"/>
    </location>
</feature>
<dbReference type="PROSITE" id="PS50914">
    <property type="entry name" value="BON"/>
    <property type="match status" value="1"/>
</dbReference>
<name>A0A5C6C2F8_9BACT</name>
<feature type="chain" id="PRO_5023102445" evidence="2">
    <location>
        <begin position="22"/>
        <end position="221"/>
    </location>
</feature>
<proteinExistence type="predicted"/>
<evidence type="ECO:0000313" key="4">
    <source>
        <dbReference type="EMBL" id="TWU17696.1"/>
    </source>
</evidence>
<dbReference type="AlphaFoldDB" id="A0A5C6C2F8"/>
<keyword evidence="5" id="KW-1185">Reference proteome</keyword>
<accession>A0A5C6C2F8</accession>
<dbReference type="Pfam" id="PF04972">
    <property type="entry name" value="BON"/>
    <property type="match status" value="1"/>
</dbReference>
<protein>
    <submittedName>
        <fullName evidence="4">BON domain protein</fullName>
    </submittedName>
</protein>
<dbReference type="Gene3D" id="3.30.1340.30">
    <property type="match status" value="1"/>
</dbReference>
<evidence type="ECO:0000256" key="2">
    <source>
        <dbReference type="SAM" id="SignalP"/>
    </source>
</evidence>
<dbReference type="Proteomes" id="UP000316304">
    <property type="component" value="Unassembled WGS sequence"/>
</dbReference>
<dbReference type="RefSeq" id="WP_146596887.1">
    <property type="nucleotide sequence ID" value="NZ_SJPT01000010.1"/>
</dbReference>
<organism evidence="4 5">
    <name type="scientific">Novipirellula galeiformis</name>
    <dbReference type="NCBI Taxonomy" id="2528004"/>
    <lineage>
        <taxon>Bacteria</taxon>
        <taxon>Pseudomonadati</taxon>
        <taxon>Planctomycetota</taxon>
        <taxon>Planctomycetia</taxon>
        <taxon>Pirellulales</taxon>
        <taxon>Pirellulaceae</taxon>
        <taxon>Novipirellula</taxon>
    </lineage>
</organism>
<evidence type="ECO:0000313" key="5">
    <source>
        <dbReference type="Proteomes" id="UP000316304"/>
    </source>
</evidence>
<evidence type="ECO:0000259" key="3">
    <source>
        <dbReference type="PROSITE" id="PS50914"/>
    </source>
</evidence>
<dbReference type="EMBL" id="SJPT01000010">
    <property type="protein sequence ID" value="TWU17696.1"/>
    <property type="molecule type" value="Genomic_DNA"/>
</dbReference>
<keyword evidence="2" id="KW-0732">Signal</keyword>